<dbReference type="RefSeq" id="WP_157337632.1">
    <property type="nucleotide sequence ID" value="NZ_JANADL010000013.1"/>
</dbReference>
<dbReference type="Proteomes" id="UP000449969">
    <property type="component" value="Unassembled WGS sequence"/>
</dbReference>
<evidence type="ECO:0000313" key="1">
    <source>
        <dbReference type="EMBL" id="MVT78677.1"/>
    </source>
</evidence>
<reference evidence="1 2" key="1">
    <citation type="submission" date="2019-12" db="EMBL/GenBank/DDBJ databases">
        <title>Draft genome sequences Bradyrhizobium cajani AMBPC1010, Bradyrhizobium pachyrhizi AMBPC1040 and Bradyrhizobium yuanmingense ALSPC3051, three plant growth promoting strains isolated from nodules of Cajanus cajan L. in Dominican Republic.</title>
        <authorList>
            <person name="Flores-Felix J.D."/>
            <person name="Araujo J."/>
            <person name="Diaz-Alcantara C."/>
            <person name="Gonzalez-Andres F."/>
            <person name="Velazquez E."/>
        </authorList>
    </citation>
    <scope>NUCLEOTIDE SEQUENCE [LARGE SCALE GENOMIC DNA]</scope>
    <source>
        <strain evidence="1 2">1010</strain>
    </source>
</reference>
<name>A0A844THJ8_9BRAD</name>
<sequence length="45" mass="4945">MGLFLSNTLLATRLRTSGMAERSGQRLHETAENFSGCGDFVAVLW</sequence>
<comment type="caution">
    <text evidence="1">The sequence shown here is derived from an EMBL/GenBank/DDBJ whole genome shotgun (WGS) entry which is preliminary data.</text>
</comment>
<gene>
    <name evidence="1" type="ORF">GPL20_37565</name>
</gene>
<protein>
    <submittedName>
        <fullName evidence="1">Uncharacterized protein</fullName>
    </submittedName>
</protein>
<evidence type="ECO:0000313" key="2">
    <source>
        <dbReference type="Proteomes" id="UP000449969"/>
    </source>
</evidence>
<accession>A0A844THJ8</accession>
<organism evidence="1 2">
    <name type="scientific">Bradyrhizobium cajani</name>
    <dbReference type="NCBI Taxonomy" id="1928661"/>
    <lineage>
        <taxon>Bacteria</taxon>
        <taxon>Pseudomonadati</taxon>
        <taxon>Pseudomonadota</taxon>
        <taxon>Alphaproteobacteria</taxon>
        <taxon>Hyphomicrobiales</taxon>
        <taxon>Nitrobacteraceae</taxon>
        <taxon>Bradyrhizobium</taxon>
    </lineage>
</organism>
<keyword evidence="2" id="KW-1185">Reference proteome</keyword>
<dbReference type="EMBL" id="WQNE01000063">
    <property type="protein sequence ID" value="MVT78677.1"/>
    <property type="molecule type" value="Genomic_DNA"/>
</dbReference>
<proteinExistence type="predicted"/>
<dbReference type="AlphaFoldDB" id="A0A844THJ8"/>